<reference evidence="2" key="1">
    <citation type="submission" date="2023-01" db="EMBL/GenBank/DDBJ databases">
        <title>Genome assembly of the deep-sea coral Lophelia pertusa.</title>
        <authorList>
            <person name="Herrera S."/>
            <person name="Cordes E."/>
        </authorList>
    </citation>
    <scope>NUCLEOTIDE SEQUENCE</scope>
    <source>
        <strain evidence="2">USNM1676648</strain>
        <tissue evidence="2">Polyp</tissue>
    </source>
</reference>
<proteinExistence type="predicted"/>
<comment type="caution">
    <text evidence="2">The sequence shown here is derived from an EMBL/GenBank/DDBJ whole genome shotgun (WGS) entry which is preliminary data.</text>
</comment>
<keyword evidence="3" id="KW-1185">Reference proteome</keyword>
<protein>
    <recommendedName>
        <fullName evidence="1">Reverse transcriptase domain-containing protein</fullName>
    </recommendedName>
</protein>
<dbReference type="PROSITE" id="PS50878">
    <property type="entry name" value="RT_POL"/>
    <property type="match status" value="1"/>
</dbReference>
<gene>
    <name evidence="2" type="ORF">OS493_015255</name>
</gene>
<accession>A0A9W9ZD51</accession>
<evidence type="ECO:0000313" key="3">
    <source>
        <dbReference type="Proteomes" id="UP001163046"/>
    </source>
</evidence>
<dbReference type="Proteomes" id="UP001163046">
    <property type="component" value="Unassembled WGS sequence"/>
</dbReference>
<dbReference type="EMBL" id="MU826357">
    <property type="protein sequence ID" value="KAJ7379472.1"/>
    <property type="molecule type" value="Genomic_DNA"/>
</dbReference>
<sequence length="75" mass="8498">MASDEAERMEDLDYADDLALLSHRLQDRSKLKMEELKDAGEKEGLRVNADKTKLMKVITTQEGGVTIGQEMIEEE</sequence>
<name>A0A9W9ZD51_9CNID</name>
<dbReference type="AlphaFoldDB" id="A0A9W9ZD51"/>
<feature type="domain" description="Reverse transcriptase" evidence="1">
    <location>
        <begin position="1"/>
        <end position="75"/>
    </location>
</feature>
<evidence type="ECO:0000259" key="1">
    <source>
        <dbReference type="PROSITE" id="PS50878"/>
    </source>
</evidence>
<dbReference type="InterPro" id="IPR000477">
    <property type="entry name" value="RT_dom"/>
</dbReference>
<evidence type="ECO:0000313" key="2">
    <source>
        <dbReference type="EMBL" id="KAJ7379472.1"/>
    </source>
</evidence>
<organism evidence="2 3">
    <name type="scientific">Desmophyllum pertusum</name>
    <dbReference type="NCBI Taxonomy" id="174260"/>
    <lineage>
        <taxon>Eukaryota</taxon>
        <taxon>Metazoa</taxon>
        <taxon>Cnidaria</taxon>
        <taxon>Anthozoa</taxon>
        <taxon>Hexacorallia</taxon>
        <taxon>Scleractinia</taxon>
        <taxon>Caryophylliina</taxon>
        <taxon>Caryophylliidae</taxon>
        <taxon>Desmophyllum</taxon>
    </lineage>
</organism>